<dbReference type="RefSeq" id="WP_061081724.1">
    <property type="nucleotide sequence ID" value="NZ_JAAXPG010000019.1"/>
</dbReference>
<evidence type="ECO:0000256" key="4">
    <source>
        <dbReference type="ARBA" id="ARBA00022989"/>
    </source>
</evidence>
<keyword evidence="6 10" id="KW-0407">Ion channel</keyword>
<protein>
    <recommendedName>
        <fullName evidence="10">Fluoride-specific ion channel FluC</fullName>
    </recommendedName>
</protein>
<evidence type="ECO:0000256" key="2">
    <source>
        <dbReference type="ARBA" id="ARBA00022475"/>
    </source>
</evidence>
<dbReference type="EMBL" id="JAAXPG010000019">
    <property type="protein sequence ID" value="NKY99863.1"/>
    <property type="molecule type" value="Genomic_DNA"/>
</dbReference>
<dbReference type="Proteomes" id="UP000553209">
    <property type="component" value="Unassembled WGS sequence"/>
</dbReference>
<dbReference type="HAMAP" id="MF_00454">
    <property type="entry name" value="FluC"/>
    <property type="match status" value="1"/>
</dbReference>
<keyword evidence="10" id="KW-0479">Metal-binding</keyword>
<evidence type="ECO:0000256" key="6">
    <source>
        <dbReference type="ARBA" id="ARBA00023303"/>
    </source>
</evidence>
<dbReference type="GO" id="GO:0046872">
    <property type="term" value="F:metal ion binding"/>
    <property type="evidence" value="ECO:0007669"/>
    <property type="project" value="UniProtKB-KW"/>
</dbReference>
<dbReference type="NCBIfam" id="TIGR00494">
    <property type="entry name" value="crcB"/>
    <property type="match status" value="1"/>
</dbReference>
<dbReference type="AlphaFoldDB" id="A0A7X6RRQ7"/>
<feature type="transmembrane region" description="Helical" evidence="10">
    <location>
        <begin position="34"/>
        <end position="59"/>
    </location>
</feature>
<name>A0A7X6RRQ7_9ACTN</name>
<feature type="transmembrane region" description="Helical" evidence="10">
    <location>
        <begin position="100"/>
        <end position="121"/>
    </location>
</feature>
<evidence type="ECO:0000256" key="5">
    <source>
        <dbReference type="ARBA" id="ARBA00023136"/>
    </source>
</evidence>
<comment type="function">
    <text evidence="9 10">Fluoride-specific ion channel. Important for reducing fluoride concentration in the cell, thus reducing its toxicity.</text>
</comment>
<keyword evidence="4 10" id="KW-1133">Transmembrane helix</keyword>
<keyword evidence="10" id="KW-0813">Transport</keyword>
<evidence type="ECO:0000313" key="12">
    <source>
        <dbReference type="Proteomes" id="UP000553209"/>
    </source>
</evidence>
<dbReference type="PANTHER" id="PTHR28259">
    <property type="entry name" value="FLUORIDE EXPORT PROTEIN 1-RELATED"/>
    <property type="match status" value="1"/>
</dbReference>
<evidence type="ECO:0000256" key="1">
    <source>
        <dbReference type="ARBA" id="ARBA00004651"/>
    </source>
</evidence>
<dbReference type="GO" id="GO:0005886">
    <property type="term" value="C:plasma membrane"/>
    <property type="evidence" value="ECO:0007669"/>
    <property type="project" value="UniProtKB-SubCell"/>
</dbReference>
<evidence type="ECO:0000256" key="10">
    <source>
        <dbReference type="HAMAP-Rule" id="MF_00454"/>
    </source>
</evidence>
<evidence type="ECO:0000256" key="9">
    <source>
        <dbReference type="ARBA" id="ARBA00049940"/>
    </source>
</evidence>
<evidence type="ECO:0000256" key="3">
    <source>
        <dbReference type="ARBA" id="ARBA00022692"/>
    </source>
</evidence>
<evidence type="ECO:0000313" key="11">
    <source>
        <dbReference type="EMBL" id="NKY99863.1"/>
    </source>
</evidence>
<dbReference type="GO" id="GO:0140114">
    <property type="term" value="P:cellular detoxification of fluoride"/>
    <property type="evidence" value="ECO:0007669"/>
    <property type="project" value="UniProtKB-UniRule"/>
</dbReference>
<dbReference type="InterPro" id="IPR003691">
    <property type="entry name" value="FluC"/>
</dbReference>
<feature type="transmembrane region" description="Helical" evidence="10">
    <location>
        <begin position="6"/>
        <end position="22"/>
    </location>
</feature>
<accession>A0A7X6RRQ7</accession>
<evidence type="ECO:0000256" key="7">
    <source>
        <dbReference type="ARBA" id="ARBA00035120"/>
    </source>
</evidence>
<sequence length="125" mass="12328">MNWEVWLVGLGGGAGAALRYLVDRAVSRAVGAGLPWGTFTANVAGTLLLGLLVGAAGAAAVSPRLWALLSVGFCGALTTYSTFSHEVLSLAREGRAPAAVGYAALTGCCALVALAAGARAAGALL</sequence>
<comment type="similarity">
    <text evidence="7 10">Belongs to the fluoride channel Fluc/FEX (TC 1.A.43) family.</text>
</comment>
<dbReference type="GO" id="GO:0062054">
    <property type="term" value="F:fluoride channel activity"/>
    <property type="evidence" value="ECO:0007669"/>
    <property type="project" value="UniProtKB-UniRule"/>
</dbReference>
<proteinExistence type="inferred from homology"/>
<comment type="caution">
    <text evidence="11">The sequence shown here is derived from an EMBL/GenBank/DDBJ whole genome shotgun (WGS) entry which is preliminary data.</text>
</comment>
<reference evidence="11 12" key="1">
    <citation type="submission" date="2020-04" db="EMBL/GenBank/DDBJ databases">
        <title>MicrobeNet Type strains.</title>
        <authorList>
            <person name="Nicholson A.C."/>
        </authorList>
    </citation>
    <scope>NUCLEOTIDE SEQUENCE [LARGE SCALE GENOMIC DNA]</scope>
    <source>
        <strain evidence="11 12">ATCC 23612</strain>
    </source>
</reference>
<keyword evidence="2 10" id="KW-1003">Cell membrane</keyword>
<feature type="transmembrane region" description="Helical" evidence="10">
    <location>
        <begin position="65"/>
        <end position="88"/>
    </location>
</feature>
<evidence type="ECO:0000256" key="8">
    <source>
        <dbReference type="ARBA" id="ARBA00035585"/>
    </source>
</evidence>
<gene>
    <name evidence="10 11" type="primary">crcB</name>
    <name evidence="10" type="synonym">fluC</name>
    <name evidence="11" type="ORF">HGB44_19640</name>
</gene>
<organism evidence="11 12">
    <name type="scientific">Nocardiopsis alborubida</name>
    <dbReference type="NCBI Taxonomy" id="146802"/>
    <lineage>
        <taxon>Bacteria</taxon>
        <taxon>Bacillati</taxon>
        <taxon>Actinomycetota</taxon>
        <taxon>Actinomycetes</taxon>
        <taxon>Streptosporangiales</taxon>
        <taxon>Nocardiopsidaceae</taxon>
        <taxon>Nocardiopsis</taxon>
    </lineage>
</organism>
<comment type="activity regulation">
    <text evidence="10">Na(+) is not transported, but it plays an essential structural role and its presence is essential for fluoride channel function.</text>
</comment>
<keyword evidence="10" id="KW-0406">Ion transport</keyword>
<keyword evidence="12" id="KW-1185">Reference proteome</keyword>
<keyword evidence="10" id="KW-0915">Sodium</keyword>
<feature type="binding site" evidence="10">
    <location>
        <position position="78"/>
    </location>
    <ligand>
        <name>Na(+)</name>
        <dbReference type="ChEBI" id="CHEBI:29101"/>
        <note>structural</note>
    </ligand>
</feature>
<keyword evidence="3 10" id="KW-0812">Transmembrane</keyword>
<comment type="subcellular location">
    <subcellularLocation>
        <location evidence="1 10">Cell membrane</location>
        <topology evidence="1 10">Multi-pass membrane protein</topology>
    </subcellularLocation>
</comment>
<dbReference type="PANTHER" id="PTHR28259:SF1">
    <property type="entry name" value="FLUORIDE EXPORT PROTEIN 1-RELATED"/>
    <property type="match status" value="1"/>
</dbReference>
<feature type="binding site" evidence="10">
    <location>
        <position position="75"/>
    </location>
    <ligand>
        <name>Na(+)</name>
        <dbReference type="ChEBI" id="CHEBI:29101"/>
        <note>structural</note>
    </ligand>
</feature>
<keyword evidence="5 10" id="KW-0472">Membrane</keyword>
<comment type="catalytic activity">
    <reaction evidence="8">
        <text>fluoride(in) = fluoride(out)</text>
        <dbReference type="Rhea" id="RHEA:76159"/>
        <dbReference type="ChEBI" id="CHEBI:17051"/>
    </reaction>
    <physiologicalReaction direction="left-to-right" evidence="8">
        <dbReference type="Rhea" id="RHEA:76160"/>
    </physiologicalReaction>
</comment>
<dbReference type="Pfam" id="PF02537">
    <property type="entry name" value="CRCB"/>
    <property type="match status" value="1"/>
</dbReference>